<evidence type="ECO:0000313" key="11">
    <source>
        <dbReference type="EMBL" id="CAH0990312.1"/>
    </source>
</evidence>
<dbReference type="Gene3D" id="3.30.390.30">
    <property type="match status" value="1"/>
</dbReference>
<dbReference type="InterPro" id="IPR001100">
    <property type="entry name" value="Pyr_nuc-diS_OxRdtase"/>
</dbReference>
<dbReference type="PRINTS" id="PR00411">
    <property type="entry name" value="PNDRDTASEI"/>
</dbReference>
<dbReference type="Proteomes" id="UP000838100">
    <property type="component" value="Unassembled WGS sequence"/>
</dbReference>
<comment type="similarity">
    <text evidence="2 8">Belongs to the class-I pyridine nucleotide-disulfide oxidoreductase family.</text>
</comment>
<comment type="caution">
    <text evidence="11">The sequence shown here is derived from an EMBL/GenBank/DDBJ whole genome shotgun (WGS) entry which is preliminary data.</text>
</comment>
<feature type="domain" description="Pyridine nucleotide-disulphide oxidoreductase dimerisation" evidence="9">
    <location>
        <begin position="342"/>
        <end position="450"/>
    </location>
</feature>
<dbReference type="InterPro" id="IPR016156">
    <property type="entry name" value="FAD/NAD-linked_Rdtase_dimer_sf"/>
</dbReference>
<organism evidence="11 12">
    <name type="scientific">Sinobacterium norvegicum</name>
    <dbReference type="NCBI Taxonomy" id="1641715"/>
    <lineage>
        <taxon>Bacteria</taxon>
        <taxon>Pseudomonadati</taxon>
        <taxon>Pseudomonadota</taxon>
        <taxon>Gammaproteobacteria</taxon>
        <taxon>Cellvibrionales</taxon>
        <taxon>Spongiibacteraceae</taxon>
        <taxon>Sinobacterium</taxon>
    </lineage>
</organism>
<dbReference type="InterPro" id="IPR023753">
    <property type="entry name" value="FAD/NAD-binding_dom"/>
</dbReference>
<reference evidence="11" key="1">
    <citation type="submission" date="2021-12" db="EMBL/GenBank/DDBJ databases">
        <authorList>
            <person name="Rodrigo-Torres L."/>
            <person name="Arahal R. D."/>
            <person name="Lucena T."/>
        </authorList>
    </citation>
    <scope>NUCLEOTIDE SEQUENCE</scope>
    <source>
        <strain evidence="11">CECT 8267</strain>
    </source>
</reference>
<keyword evidence="3 8" id="KW-0285">Flavoprotein</keyword>
<evidence type="ECO:0000259" key="9">
    <source>
        <dbReference type="Pfam" id="PF02852"/>
    </source>
</evidence>
<proteinExistence type="inferred from homology"/>
<feature type="domain" description="FAD/NAD(P)-binding" evidence="10">
    <location>
        <begin position="6"/>
        <end position="322"/>
    </location>
</feature>
<evidence type="ECO:0000256" key="5">
    <source>
        <dbReference type="ARBA" id="ARBA00023002"/>
    </source>
</evidence>
<dbReference type="EMBL" id="CAKLPX010000001">
    <property type="protein sequence ID" value="CAH0990312.1"/>
    <property type="molecule type" value="Genomic_DNA"/>
</dbReference>
<keyword evidence="4 8" id="KW-0274">FAD</keyword>
<dbReference type="InterPro" id="IPR036188">
    <property type="entry name" value="FAD/NAD-bd_sf"/>
</dbReference>
<name>A0ABN8EG48_9GAMM</name>
<dbReference type="InterPro" id="IPR012999">
    <property type="entry name" value="Pyr_OxRdtase_I_AS"/>
</dbReference>
<dbReference type="InterPro" id="IPR004099">
    <property type="entry name" value="Pyr_nucl-diS_OxRdtase_dimer"/>
</dbReference>
<protein>
    <submittedName>
        <fullName evidence="11">Glutathione amide reductase</fullName>
        <ecNumber evidence="11">1.8.1.16</ecNumber>
    </submittedName>
</protein>
<dbReference type="PIRSF" id="PIRSF000350">
    <property type="entry name" value="Mercury_reductase_MerA"/>
    <property type="match status" value="1"/>
</dbReference>
<evidence type="ECO:0000256" key="8">
    <source>
        <dbReference type="RuleBase" id="RU003691"/>
    </source>
</evidence>
<keyword evidence="7 8" id="KW-0676">Redox-active center</keyword>
<dbReference type="NCBIfam" id="NF004776">
    <property type="entry name" value="PRK06116.1"/>
    <property type="match status" value="1"/>
</dbReference>
<dbReference type="Gene3D" id="3.50.50.60">
    <property type="entry name" value="FAD/NAD(P)-binding domain"/>
    <property type="match status" value="2"/>
</dbReference>
<keyword evidence="5 8" id="KW-0560">Oxidoreductase</keyword>
<dbReference type="SUPFAM" id="SSF55424">
    <property type="entry name" value="FAD/NAD-linked reductases, dimerisation (C-terminal) domain"/>
    <property type="match status" value="1"/>
</dbReference>
<dbReference type="PROSITE" id="PS00076">
    <property type="entry name" value="PYRIDINE_REDOX_1"/>
    <property type="match status" value="1"/>
</dbReference>
<evidence type="ECO:0000256" key="3">
    <source>
        <dbReference type="ARBA" id="ARBA00022630"/>
    </source>
</evidence>
<keyword evidence="6" id="KW-1015">Disulfide bond</keyword>
<dbReference type="EC" id="1.8.1.16" evidence="11"/>
<dbReference type="InterPro" id="IPR046952">
    <property type="entry name" value="GSHR/TRXR-like"/>
</dbReference>
<dbReference type="Pfam" id="PF07992">
    <property type="entry name" value="Pyr_redox_2"/>
    <property type="match status" value="1"/>
</dbReference>
<evidence type="ECO:0000256" key="2">
    <source>
        <dbReference type="ARBA" id="ARBA00007532"/>
    </source>
</evidence>
<evidence type="ECO:0000259" key="10">
    <source>
        <dbReference type="Pfam" id="PF07992"/>
    </source>
</evidence>
<dbReference type="PANTHER" id="PTHR42737">
    <property type="entry name" value="GLUTATHIONE REDUCTASE"/>
    <property type="match status" value="1"/>
</dbReference>
<evidence type="ECO:0000256" key="1">
    <source>
        <dbReference type="ARBA" id="ARBA00001974"/>
    </source>
</evidence>
<comment type="cofactor">
    <cofactor evidence="1">
        <name>FAD</name>
        <dbReference type="ChEBI" id="CHEBI:57692"/>
    </cofactor>
</comment>
<gene>
    <name evidence="11" type="primary">garB</name>
    <name evidence="11" type="ORF">SIN8267_00404</name>
</gene>
<dbReference type="SUPFAM" id="SSF51905">
    <property type="entry name" value="FAD/NAD(P)-binding domain"/>
    <property type="match status" value="1"/>
</dbReference>
<evidence type="ECO:0000256" key="7">
    <source>
        <dbReference type="ARBA" id="ARBA00023284"/>
    </source>
</evidence>
<dbReference type="PRINTS" id="PR00368">
    <property type="entry name" value="FADPNR"/>
</dbReference>
<dbReference type="RefSeq" id="WP_237442995.1">
    <property type="nucleotide sequence ID" value="NZ_CAKLPX010000001.1"/>
</dbReference>
<keyword evidence="12" id="KW-1185">Reference proteome</keyword>
<evidence type="ECO:0000256" key="4">
    <source>
        <dbReference type="ARBA" id="ARBA00022827"/>
    </source>
</evidence>
<evidence type="ECO:0000313" key="12">
    <source>
        <dbReference type="Proteomes" id="UP000838100"/>
    </source>
</evidence>
<sequence length="454" mass="49202">MTSFDYDLLVIGAGSGGVRCARMSASFGAKVAVVEGQYWGGTCVNVGCVPKKLYSYAAHYHEDFTDARGFGWLVDKPSFNWPTLRDNKTKEIKRLNSIYTNMLSNAGVELIHGYATMLTKHELEIVDSDGNKQTVTAKNILLGTGGKPVLPEIMGIEKSVVSDQVFDLDTFPRVLTILGSGYIAVEFACIFNGLGAEVHLICRGDRVLRGFDNEIAYELTAQMQQKGITIHSETLLSSVEGEQGDLTLTLANGTRIATNQLMTAVGRSPNLEFIGSLADQLSTDQRGYVVVDDNFKTSIDNVYAVGDLIGGMELTPVALAEGMAVAHELYSEQSKPVDYRDIATAVFSHPNIGTVGLTEEQAREQYSNIDVFKSKFRHMKHTLSGNEEKTLMKIIVDADTDKVLGLHILGSDAGEIVQGFAVALKAGATKATFDATIGIHPTAAEELVTMREPS</sequence>
<evidence type="ECO:0000256" key="6">
    <source>
        <dbReference type="ARBA" id="ARBA00023157"/>
    </source>
</evidence>
<dbReference type="Pfam" id="PF02852">
    <property type="entry name" value="Pyr_redox_dim"/>
    <property type="match status" value="1"/>
</dbReference>
<dbReference type="GO" id="GO:0016491">
    <property type="term" value="F:oxidoreductase activity"/>
    <property type="evidence" value="ECO:0007669"/>
    <property type="project" value="UniProtKB-KW"/>
</dbReference>
<dbReference type="PANTHER" id="PTHR42737:SF2">
    <property type="entry name" value="GLUTATHIONE REDUCTASE"/>
    <property type="match status" value="1"/>
</dbReference>
<accession>A0ABN8EG48</accession>